<proteinExistence type="predicted"/>
<protein>
    <recommendedName>
        <fullName evidence="3">Lecithin:cholesterol acyltransferase family protein</fullName>
    </recommendedName>
</protein>
<dbReference type="Pfam" id="PF02450">
    <property type="entry name" value="LCAT"/>
    <property type="match status" value="1"/>
</dbReference>
<keyword evidence="2" id="KW-1185">Reference proteome</keyword>
<comment type="caution">
    <text evidence="1">The sequence shown here is derived from an EMBL/GenBank/DDBJ whole genome shotgun (WGS) entry which is preliminary data.</text>
</comment>
<dbReference type="EMBL" id="JAPFFF010000027">
    <property type="protein sequence ID" value="KAK8847823.1"/>
    <property type="molecule type" value="Genomic_DNA"/>
</dbReference>
<sequence>MIFFLSFCVVYRNPIILLPPFYGTNLWVTYNQTNLPWYCSKAENDSLLWLSPKYLFPYKVNCLFKLMTSFIDENDQIQDWPNTTVNIHDFGGEESVRYVVQSDLFHLKYGVSLANIIDHFKKLGWELKKDFFIAPYDWRLGPTFSEPFWPEFKKLIEQAYSLNNDTKVTIIGFSQGGFMAQQFLTKHCTEKFKENFISQCIFIAPSFTGNLQNMHNFWVKRMSLAPSLHFDSLSFCFEQMPSVHVHMPNEVIYEDFVLVIGPDGREYKGKDIYNLIMDHSLFNEDARRMYNKSELIMKIAPQDVGIKTTLLMNSGAKTLIRMNFSNGFNKDPINIFGDGDGTLHAYGHRWICKNWNNITCVDFNNTDKSYQHYPLISNERVLNVISNITCYNKIPDLENDELYVNDNDEL</sequence>
<evidence type="ECO:0000313" key="2">
    <source>
        <dbReference type="Proteomes" id="UP001470230"/>
    </source>
</evidence>
<evidence type="ECO:0000313" key="1">
    <source>
        <dbReference type="EMBL" id="KAK8847823.1"/>
    </source>
</evidence>
<accession>A0ABR2HI22</accession>
<reference evidence="1 2" key="1">
    <citation type="submission" date="2024-04" db="EMBL/GenBank/DDBJ databases">
        <title>Tritrichomonas musculus Genome.</title>
        <authorList>
            <person name="Alves-Ferreira E."/>
            <person name="Grigg M."/>
            <person name="Lorenzi H."/>
            <person name="Galac M."/>
        </authorList>
    </citation>
    <scope>NUCLEOTIDE SEQUENCE [LARGE SCALE GENOMIC DNA]</scope>
    <source>
        <strain evidence="1 2">EAF2021</strain>
    </source>
</reference>
<dbReference type="InterPro" id="IPR003386">
    <property type="entry name" value="LACT/PDAT_acylTrfase"/>
</dbReference>
<gene>
    <name evidence="1" type="ORF">M9Y10_018855</name>
</gene>
<organism evidence="1 2">
    <name type="scientific">Tritrichomonas musculus</name>
    <dbReference type="NCBI Taxonomy" id="1915356"/>
    <lineage>
        <taxon>Eukaryota</taxon>
        <taxon>Metamonada</taxon>
        <taxon>Parabasalia</taxon>
        <taxon>Tritrichomonadida</taxon>
        <taxon>Tritrichomonadidae</taxon>
        <taxon>Tritrichomonas</taxon>
    </lineage>
</organism>
<dbReference type="Gene3D" id="3.40.50.1820">
    <property type="entry name" value="alpha/beta hydrolase"/>
    <property type="match status" value="1"/>
</dbReference>
<evidence type="ECO:0008006" key="3">
    <source>
        <dbReference type="Google" id="ProtNLM"/>
    </source>
</evidence>
<dbReference type="PANTHER" id="PTHR11440">
    <property type="entry name" value="LECITHIN-CHOLESTEROL ACYLTRANSFERASE-RELATED"/>
    <property type="match status" value="1"/>
</dbReference>
<dbReference type="SUPFAM" id="SSF53474">
    <property type="entry name" value="alpha/beta-Hydrolases"/>
    <property type="match status" value="1"/>
</dbReference>
<dbReference type="InterPro" id="IPR029058">
    <property type="entry name" value="AB_hydrolase_fold"/>
</dbReference>
<name>A0ABR2HI22_9EUKA</name>
<dbReference type="Proteomes" id="UP001470230">
    <property type="component" value="Unassembled WGS sequence"/>
</dbReference>